<dbReference type="PANTHER" id="PTHR11070:SF2">
    <property type="entry name" value="ATP-DEPENDENT DNA HELICASE SRS2"/>
    <property type="match status" value="1"/>
</dbReference>
<dbReference type="SUPFAM" id="SSF52540">
    <property type="entry name" value="P-loop containing nucleoside triphosphate hydrolases"/>
    <property type="match status" value="1"/>
</dbReference>
<dbReference type="PROSITE" id="PS51217">
    <property type="entry name" value="UVRD_HELICASE_CTER"/>
    <property type="match status" value="1"/>
</dbReference>
<dbReference type="EMBL" id="JACSQB010000119">
    <property type="protein sequence ID" value="MBD8048217.1"/>
    <property type="molecule type" value="Genomic_DNA"/>
</dbReference>
<evidence type="ECO:0000256" key="3">
    <source>
        <dbReference type="ARBA" id="ARBA00022801"/>
    </source>
</evidence>
<feature type="binding site" evidence="10">
    <location>
        <begin position="26"/>
        <end position="33"/>
    </location>
    <ligand>
        <name>ATP</name>
        <dbReference type="ChEBI" id="CHEBI:30616"/>
    </ligand>
</feature>
<keyword evidence="15" id="KW-1185">Reference proteome</keyword>
<evidence type="ECO:0000256" key="5">
    <source>
        <dbReference type="ARBA" id="ARBA00022840"/>
    </source>
</evidence>
<dbReference type="InterPro" id="IPR014017">
    <property type="entry name" value="DNA_helicase_UvrD-like_C"/>
</dbReference>
<dbReference type="RefSeq" id="WP_191741170.1">
    <property type="nucleotide sequence ID" value="NZ_JACSQB010000119.1"/>
</dbReference>
<dbReference type="InterPro" id="IPR013986">
    <property type="entry name" value="DExx_box_DNA_helicase_dom_sf"/>
</dbReference>
<evidence type="ECO:0000256" key="4">
    <source>
        <dbReference type="ARBA" id="ARBA00022806"/>
    </source>
</evidence>
<feature type="domain" description="UvrD-like helicase ATP-binding" evidence="12">
    <location>
        <begin position="5"/>
        <end position="285"/>
    </location>
</feature>
<evidence type="ECO:0000256" key="10">
    <source>
        <dbReference type="PROSITE-ProRule" id="PRU00560"/>
    </source>
</evidence>
<dbReference type="GO" id="GO:0003678">
    <property type="term" value="F:DNA helicase activity"/>
    <property type="evidence" value="ECO:0007669"/>
    <property type="project" value="UniProtKB-EC"/>
</dbReference>
<comment type="catalytic activity">
    <reaction evidence="9 11">
        <text>ATP + H2O = ADP + phosphate + H(+)</text>
        <dbReference type="Rhea" id="RHEA:13065"/>
        <dbReference type="ChEBI" id="CHEBI:15377"/>
        <dbReference type="ChEBI" id="CHEBI:15378"/>
        <dbReference type="ChEBI" id="CHEBI:30616"/>
        <dbReference type="ChEBI" id="CHEBI:43474"/>
        <dbReference type="ChEBI" id="CHEBI:456216"/>
        <dbReference type="EC" id="5.6.2.4"/>
    </reaction>
</comment>
<comment type="catalytic activity">
    <reaction evidence="8">
        <text>Couples ATP hydrolysis with the unwinding of duplex DNA by translocating in the 3'-5' direction.</text>
        <dbReference type="EC" id="5.6.2.4"/>
    </reaction>
</comment>
<reference evidence="14 15" key="1">
    <citation type="submission" date="2020-08" db="EMBL/GenBank/DDBJ databases">
        <title>A Genomic Blueprint of the Chicken Gut Microbiome.</title>
        <authorList>
            <person name="Gilroy R."/>
            <person name="Ravi A."/>
            <person name="Getino M."/>
            <person name="Pursley I."/>
            <person name="Horton D.L."/>
            <person name="Alikhan N.-F."/>
            <person name="Baker D."/>
            <person name="Gharbi K."/>
            <person name="Hall N."/>
            <person name="Watson M."/>
            <person name="Adriaenssens E.M."/>
            <person name="Foster-Nyarko E."/>
            <person name="Jarju S."/>
            <person name="Secka A."/>
            <person name="Antonio M."/>
            <person name="Oren A."/>
            <person name="Chaudhuri R."/>
            <person name="La Ragione R.M."/>
            <person name="Hildebrand F."/>
            <person name="Pallen M.J."/>
        </authorList>
    </citation>
    <scope>NUCLEOTIDE SEQUENCE [LARGE SCALE GENOMIC DNA]</scope>
    <source>
        <strain evidence="14 15">N37</strain>
    </source>
</reference>
<comment type="similarity">
    <text evidence="1 11">Belongs to the helicase family. UvrD subfamily.</text>
</comment>
<keyword evidence="2 10" id="KW-0547">Nucleotide-binding</keyword>
<sequence>MDLKQLLNKEQYEAAVSVEGPLLILAGAGSGKTRVLTYRIAHMIEDLHIYPSQILAITFTNKAAGEMKERVMNLVGEKAENMWISTFHSSCVRILRREIEKLGYSKNFTIYDSYDSKTLVKQCMKELNINEKDITDGEILSKISSAKNELISSEKFKKENESDFRKNKIAEVYLLYQKKLKASNALDFDDLIFKTVEILINHPDVREFYQRKFKYIMVDEYQDTNRAQYELVKLLVNEMENICVVGDDDQCIYQWRGADIRNILDFEKDYPNTKIIKLEQNYRSKGNILTAANMVIKNNAQRKEKVLRTESESGEKLKIYRAFNDMDEGNFVASEIKRLMREKNATFKDFAILYRMNSQSRILEEAFRKQDIPYKIVGGLKFYDRKEIKDIMAYLKLINNPLDDISLRRIINEPKRSIGDTTVGKIQEVANDQEDCLYNILLDADMIPGLTPRAVTSINKFVSLINSFIARADHMSVSELIMAILDESGYMDMLKKSKTTEDESRIENLKELVSDAVEFEKTSEDKSLSAFLEKVTLVSDIDNLEEKEDVAVMMTVHSAKGLEFPTVFLVGMENGIFPGMSSLNSFHEMEESRRLCYVAITRAKENLYISSAETRMVFGRTVSYPVSDFVSEIPQSLKEVVGGEKARGVKTFKSKARNTSEVNPHSLRGMEMERVKNSITKSANFIINGSEHTDLSEATPGRKVKHDKFGMGTIISVTGSGEDTLLTVAFDNMGIKKLMLTKSPLEFL</sequence>
<evidence type="ECO:0000256" key="1">
    <source>
        <dbReference type="ARBA" id="ARBA00009922"/>
    </source>
</evidence>
<organism evidence="14 15">
    <name type="scientific">Clostridium faecium</name>
    <dbReference type="NCBI Taxonomy" id="2762223"/>
    <lineage>
        <taxon>Bacteria</taxon>
        <taxon>Bacillati</taxon>
        <taxon>Bacillota</taxon>
        <taxon>Clostridia</taxon>
        <taxon>Eubacteriales</taxon>
        <taxon>Clostridiaceae</taxon>
        <taxon>Clostridium</taxon>
    </lineage>
</organism>
<name>A0ABR8YVB0_9CLOT</name>
<dbReference type="Gene3D" id="1.10.486.10">
    <property type="entry name" value="PCRA, domain 4"/>
    <property type="match status" value="1"/>
</dbReference>
<dbReference type="InterPro" id="IPR000212">
    <property type="entry name" value="DNA_helicase_UvrD/REP"/>
</dbReference>
<dbReference type="Pfam" id="PF21196">
    <property type="entry name" value="PcrA_UvrD_tudor"/>
    <property type="match status" value="1"/>
</dbReference>
<gene>
    <name evidence="14" type="primary">pcrA</name>
    <name evidence="14" type="ORF">H9637_14430</name>
</gene>
<dbReference type="CDD" id="cd17932">
    <property type="entry name" value="DEXQc_UvrD"/>
    <property type="match status" value="1"/>
</dbReference>
<evidence type="ECO:0000256" key="8">
    <source>
        <dbReference type="ARBA" id="ARBA00034617"/>
    </source>
</evidence>
<keyword evidence="3 10" id="KW-0378">Hydrolase</keyword>
<keyword evidence="5 10" id="KW-0067">ATP-binding</keyword>
<evidence type="ECO:0000259" key="13">
    <source>
        <dbReference type="PROSITE" id="PS51217"/>
    </source>
</evidence>
<dbReference type="InterPro" id="IPR027417">
    <property type="entry name" value="P-loop_NTPase"/>
</dbReference>
<evidence type="ECO:0000256" key="9">
    <source>
        <dbReference type="ARBA" id="ARBA00048988"/>
    </source>
</evidence>
<evidence type="ECO:0000259" key="12">
    <source>
        <dbReference type="PROSITE" id="PS51198"/>
    </source>
</evidence>
<evidence type="ECO:0000256" key="7">
    <source>
        <dbReference type="ARBA" id="ARBA00023235"/>
    </source>
</evidence>
<dbReference type="CDD" id="cd18807">
    <property type="entry name" value="SF1_C_UvrD"/>
    <property type="match status" value="1"/>
</dbReference>
<dbReference type="Pfam" id="PF13361">
    <property type="entry name" value="UvrD_C"/>
    <property type="match status" value="1"/>
</dbReference>
<comment type="caution">
    <text evidence="14">The sequence shown here is derived from an EMBL/GenBank/DDBJ whole genome shotgun (WGS) entry which is preliminary data.</text>
</comment>
<dbReference type="Gene3D" id="3.40.50.300">
    <property type="entry name" value="P-loop containing nucleotide triphosphate hydrolases"/>
    <property type="match status" value="2"/>
</dbReference>
<dbReference type="InterPro" id="IPR014016">
    <property type="entry name" value="UvrD-like_ATP-bd"/>
</dbReference>
<evidence type="ECO:0000256" key="6">
    <source>
        <dbReference type="ARBA" id="ARBA00023125"/>
    </source>
</evidence>
<accession>A0ABR8YVB0</accession>
<feature type="domain" description="UvrD-like helicase C-terminal" evidence="13">
    <location>
        <begin position="286"/>
        <end position="561"/>
    </location>
</feature>
<evidence type="ECO:0000313" key="15">
    <source>
        <dbReference type="Proteomes" id="UP000627166"/>
    </source>
</evidence>
<evidence type="ECO:0000256" key="2">
    <source>
        <dbReference type="ARBA" id="ARBA00022741"/>
    </source>
</evidence>
<evidence type="ECO:0000256" key="11">
    <source>
        <dbReference type="RuleBase" id="RU364053"/>
    </source>
</evidence>
<keyword evidence="4 10" id="KW-0347">Helicase</keyword>
<dbReference type="GO" id="GO:0016787">
    <property type="term" value="F:hydrolase activity"/>
    <property type="evidence" value="ECO:0007669"/>
    <property type="project" value="UniProtKB-KW"/>
</dbReference>
<dbReference type="Pfam" id="PF00580">
    <property type="entry name" value="UvrD-helicase"/>
    <property type="match status" value="1"/>
</dbReference>
<evidence type="ECO:0000313" key="14">
    <source>
        <dbReference type="EMBL" id="MBD8048217.1"/>
    </source>
</evidence>
<dbReference type="Gene3D" id="1.10.10.160">
    <property type="match status" value="1"/>
</dbReference>
<dbReference type="EC" id="5.6.2.4" evidence="11"/>
<keyword evidence="6 11" id="KW-0238">DNA-binding</keyword>
<dbReference type="NCBIfam" id="TIGR01073">
    <property type="entry name" value="pcrA"/>
    <property type="match status" value="1"/>
</dbReference>
<dbReference type="InterPro" id="IPR005751">
    <property type="entry name" value="ATP-dep_DNA_helicase_PcrA"/>
</dbReference>
<dbReference type="Proteomes" id="UP000627166">
    <property type="component" value="Unassembled WGS sequence"/>
</dbReference>
<keyword evidence="7" id="KW-0413">Isomerase</keyword>
<protein>
    <recommendedName>
        <fullName evidence="11">ATP-dependent DNA helicase</fullName>
        <ecNumber evidence="11">5.6.2.4</ecNumber>
    </recommendedName>
</protein>
<dbReference type="PROSITE" id="PS51198">
    <property type="entry name" value="UVRD_HELICASE_ATP_BIND"/>
    <property type="match status" value="1"/>
</dbReference>
<dbReference type="PANTHER" id="PTHR11070">
    <property type="entry name" value="UVRD / RECB / PCRA DNA HELICASE FAMILY MEMBER"/>
    <property type="match status" value="1"/>
</dbReference>
<proteinExistence type="inferred from homology"/>